<comment type="caution">
    <text evidence="1">The sequence shown here is derived from an EMBL/GenBank/DDBJ whole genome shotgun (WGS) entry which is preliminary data.</text>
</comment>
<organism evidence="1 2">
    <name type="scientific">Ensete ventricosum</name>
    <name type="common">Abyssinian banana</name>
    <name type="synonym">Musa ensete</name>
    <dbReference type="NCBI Taxonomy" id="4639"/>
    <lineage>
        <taxon>Eukaryota</taxon>
        <taxon>Viridiplantae</taxon>
        <taxon>Streptophyta</taxon>
        <taxon>Embryophyta</taxon>
        <taxon>Tracheophyta</taxon>
        <taxon>Spermatophyta</taxon>
        <taxon>Magnoliopsida</taxon>
        <taxon>Liliopsida</taxon>
        <taxon>Zingiberales</taxon>
        <taxon>Musaceae</taxon>
        <taxon>Ensete</taxon>
    </lineage>
</organism>
<accession>A0A427B9Q8</accession>
<reference evidence="1 2" key="1">
    <citation type="journal article" date="2014" name="Agronomy (Basel)">
        <title>A Draft Genome Sequence for Ensete ventricosum, the Drought-Tolerant Tree Against Hunger.</title>
        <authorList>
            <person name="Harrison J."/>
            <person name="Moore K.A."/>
            <person name="Paszkiewicz K."/>
            <person name="Jones T."/>
            <person name="Grant M."/>
            <person name="Ambacheew D."/>
            <person name="Muzemil S."/>
            <person name="Studholme D.J."/>
        </authorList>
    </citation>
    <scope>NUCLEOTIDE SEQUENCE [LARGE SCALE GENOMIC DNA]</scope>
</reference>
<gene>
    <name evidence="1" type="ORF">B296_00011689</name>
</gene>
<proteinExistence type="predicted"/>
<dbReference type="EMBL" id="AMZH03000167">
    <property type="protein sequence ID" value="RRT85156.1"/>
    <property type="molecule type" value="Genomic_DNA"/>
</dbReference>
<protein>
    <submittedName>
        <fullName evidence="1">Uncharacterized protein</fullName>
    </submittedName>
</protein>
<evidence type="ECO:0000313" key="2">
    <source>
        <dbReference type="Proteomes" id="UP000287651"/>
    </source>
</evidence>
<dbReference type="AlphaFoldDB" id="A0A427B9Q8"/>
<sequence>MGLRVERGGSRSGGWIREESKTVLQAISDLMNVRAFIGDAFGSFQSELRDPLLEPCVLLPLSLSLRPSDGPRSHL</sequence>
<name>A0A427B9Q8_ENSVE</name>
<evidence type="ECO:0000313" key="1">
    <source>
        <dbReference type="EMBL" id="RRT85156.1"/>
    </source>
</evidence>
<dbReference type="Proteomes" id="UP000287651">
    <property type="component" value="Unassembled WGS sequence"/>
</dbReference>